<proteinExistence type="inferred from homology"/>
<comment type="similarity">
    <text evidence="1 7">Belongs to the endoribonuclease YbeY family.</text>
</comment>
<keyword evidence="10" id="KW-1185">Reference proteome</keyword>
<dbReference type="GO" id="GO:0008270">
    <property type="term" value="F:zinc ion binding"/>
    <property type="evidence" value="ECO:0007669"/>
    <property type="project" value="UniProtKB-UniRule"/>
</dbReference>
<feature type="binding site" evidence="7">
    <location>
        <position position="137"/>
    </location>
    <ligand>
        <name>Zn(2+)</name>
        <dbReference type="ChEBI" id="CHEBI:29105"/>
        <note>catalytic</note>
    </ligand>
</feature>
<dbReference type="RefSeq" id="WP_009211042.1">
    <property type="nucleotide sequence ID" value="NZ_BBWP01000004.1"/>
</dbReference>
<gene>
    <name evidence="7" type="primary">ybeY</name>
    <name evidence="9" type="ORF">SI859A1_03229</name>
</gene>
<evidence type="ECO:0000313" key="10">
    <source>
        <dbReference type="Proteomes" id="UP000000321"/>
    </source>
</evidence>
<comment type="function">
    <text evidence="7">Single strand-specific metallo-endoribonuclease involved in late-stage 70S ribosome quality control and in maturation of the 3' terminus of the 16S rRNA.</text>
</comment>
<dbReference type="EMBL" id="AAPJ01000006">
    <property type="protein sequence ID" value="EAS49021.1"/>
    <property type="molecule type" value="Genomic_DNA"/>
</dbReference>
<dbReference type="BioCyc" id="AURANTIMONAS:SI859A1_03229-MONOMER"/>
<dbReference type="GO" id="GO:0004222">
    <property type="term" value="F:metalloendopeptidase activity"/>
    <property type="evidence" value="ECO:0007669"/>
    <property type="project" value="InterPro"/>
</dbReference>
<evidence type="ECO:0000256" key="2">
    <source>
        <dbReference type="ARBA" id="ARBA00022722"/>
    </source>
</evidence>
<accession>Q1YFF2</accession>
<keyword evidence="6 7" id="KW-0862">Zinc</keyword>
<dbReference type="Proteomes" id="UP000000321">
    <property type="component" value="Unassembled WGS sequence"/>
</dbReference>
<evidence type="ECO:0000256" key="3">
    <source>
        <dbReference type="ARBA" id="ARBA00022723"/>
    </source>
</evidence>
<evidence type="ECO:0000313" key="9">
    <source>
        <dbReference type="EMBL" id="EAS49021.1"/>
    </source>
</evidence>
<dbReference type="InterPro" id="IPR023091">
    <property type="entry name" value="MetalPrtase_cat_dom_sf_prd"/>
</dbReference>
<evidence type="ECO:0000256" key="1">
    <source>
        <dbReference type="ARBA" id="ARBA00010875"/>
    </source>
</evidence>
<dbReference type="Gene3D" id="3.40.390.30">
    <property type="entry name" value="Metalloproteases ('zincins'), catalytic domain"/>
    <property type="match status" value="1"/>
</dbReference>
<dbReference type="GO" id="GO:0004521">
    <property type="term" value="F:RNA endonuclease activity"/>
    <property type="evidence" value="ECO:0007669"/>
    <property type="project" value="UniProtKB-UniRule"/>
</dbReference>
<dbReference type="InterPro" id="IPR002036">
    <property type="entry name" value="YbeY"/>
</dbReference>
<keyword evidence="7" id="KW-0690">Ribosome biogenesis</keyword>
<feature type="binding site" evidence="7">
    <location>
        <position position="147"/>
    </location>
    <ligand>
        <name>Zn(2+)</name>
        <dbReference type="ChEBI" id="CHEBI:29105"/>
        <note>catalytic</note>
    </ligand>
</feature>
<evidence type="ECO:0000256" key="7">
    <source>
        <dbReference type="HAMAP-Rule" id="MF_00009"/>
    </source>
</evidence>
<dbReference type="AlphaFoldDB" id="Q1YFF2"/>
<dbReference type="NCBIfam" id="TIGR00043">
    <property type="entry name" value="rRNA maturation RNase YbeY"/>
    <property type="match status" value="1"/>
</dbReference>
<dbReference type="EC" id="3.1.-.-" evidence="7"/>
<dbReference type="Pfam" id="PF02130">
    <property type="entry name" value="YbeY"/>
    <property type="match status" value="1"/>
</dbReference>
<comment type="cofactor">
    <cofactor evidence="7">
        <name>Zn(2+)</name>
        <dbReference type="ChEBI" id="CHEBI:29105"/>
    </cofactor>
    <text evidence="7">Binds 1 zinc ion.</text>
</comment>
<feature type="compositionally biased region" description="Basic and acidic residues" evidence="8">
    <location>
        <begin position="191"/>
        <end position="203"/>
    </location>
</feature>
<keyword evidence="7" id="KW-0698">rRNA processing</keyword>
<dbReference type="HOGENOM" id="CLU_106710_0_0_5"/>
<dbReference type="PANTHER" id="PTHR46986:SF1">
    <property type="entry name" value="ENDORIBONUCLEASE YBEY, CHLOROPLASTIC"/>
    <property type="match status" value="1"/>
</dbReference>
<dbReference type="GO" id="GO:0006364">
    <property type="term" value="P:rRNA processing"/>
    <property type="evidence" value="ECO:0007669"/>
    <property type="project" value="UniProtKB-UniRule"/>
</dbReference>
<evidence type="ECO:0000256" key="6">
    <source>
        <dbReference type="ARBA" id="ARBA00022833"/>
    </source>
</evidence>
<protein>
    <recommendedName>
        <fullName evidence="7">Endoribonuclease YbeY</fullName>
        <ecNumber evidence="7">3.1.-.-</ecNumber>
    </recommendedName>
</protein>
<dbReference type="PANTHER" id="PTHR46986">
    <property type="entry name" value="ENDORIBONUCLEASE YBEY, CHLOROPLASTIC"/>
    <property type="match status" value="1"/>
</dbReference>
<comment type="caution">
    <text evidence="9">The sequence shown here is derived from an EMBL/GenBank/DDBJ whole genome shotgun (WGS) entry which is preliminary data.</text>
</comment>
<sequence>MPGSQSRAAFGMPTYDGLTVALTVEDPRWDDAGLGDIPAMAAETFSVAAARLGLPGDLVSEISLTLADDETVRAVNAEWRNKDKPTNILSFPMADLAPGERPGPLLGDLLVAFETVAREADEEAKAFADHFRHLLVHGFLHLMGLDHMVDTEADDMEAAEIAILAEFGIADPYGDEPGPLNEAEQDVPANQERDDDLRHRRGG</sequence>
<comment type="subcellular location">
    <subcellularLocation>
        <location evidence="7">Cytoplasm</location>
    </subcellularLocation>
</comment>
<evidence type="ECO:0000256" key="4">
    <source>
        <dbReference type="ARBA" id="ARBA00022759"/>
    </source>
</evidence>
<name>Q1YFF2_AURMS</name>
<dbReference type="HAMAP" id="MF_00009">
    <property type="entry name" value="Endoribonucl_YbeY"/>
    <property type="match status" value="1"/>
</dbReference>
<keyword evidence="4 7" id="KW-0255">Endonuclease</keyword>
<evidence type="ECO:0000256" key="8">
    <source>
        <dbReference type="SAM" id="MobiDB-lite"/>
    </source>
</evidence>
<evidence type="ECO:0000256" key="5">
    <source>
        <dbReference type="ARBA" id="ARBA00022801"/>
    </source>
</evidence>
<keyword evidence="7" id="KW-0963">Cytoplasm</keyword>
<dbReference type="GO" id="GO:0005737">
    <property type="term" value="C:cytoplasm"/>
    <property type="evidence" value="ECO:0007669"/>
    <property type="project" value="UniProtKB-SubCell"/>
</dbReference>
<dbReference type="SUPFAM" id="SSF55486">
    <property type="entry name" value="Metalloproteases ('zincins'), catalytic domain"/>
    <property type="match status" value="1"/>
</dbReference>
<feature type="region of interest" description="Disordered" evidence="8">
    <location>
        <begin position="170"/>
        <end position="203"/>
    </location>
</feature>
<reference evidence="9 10" key="1">
    <citation type="journal article" date="2008" name="Appl. Environ. Microbiol.">
        <title>Genomic insights into Mn(II) oxidation by the marine alphaproteobacterium Aurantimonas sp. strain SI85-9A1.</title>
        <authorList>
            <person name="Dick G.J."/>
            <person name="Podell S."/>
            <person name="Johnson H.A."/>
            <person name="Rivera-Espinoza Y."/>
            <person name="Bernier-Latmani R."/>
            <person name="McCarthy J.K."/>
            <person name="Torpey J.W."/>
            <person name="Clement B.G."/>
            <person name="Gaasterland T."/>
            <person name="Tebo B.M."/>
        </authorList>
    </citation>
    <scope>NUCLEOTIDE SEQUENCE [LARGE SCALE GENOMIC DNA]</scope>
    <source>
        <strain evidence="9 10">SI85-9A1</strain>
    </source>
</reference>
<organism evidence="9 10">
    <name type="scientific">Aurantimonas manganoxydans (strain ATCC BAA-1229 / DSM 21871 / SI85-9A1)</name>
    <dbReference type="NCBI Taxonomy" id="287752"/>
    <lineage>
        <taxon>Bacteria</taxon>
        <taxon>Pseudomonadati</taxon>
        <taxon>Pseudomonadota</taxon>
        <taxon>Alphaproteobacteria</taxon>
        <taxon>Hyphomicrobiales</taxon>
        <taxon>Aurantimonadaceae</taxon>
        <taxon>Aurantimonas</taxon>
    </lineage>
</organism>
<feature type="binding site" evidence="7">
    <location>
        <position position="141"/>
    </location>
    <ligand>
        <name>Zn(2+)</name>
        <dbReference type="ChEBI" id="CHEBI:29105"/>
        <note>catalytic</note>
    </ligand>
</feature>
<keyword evidence="5 7" id="KW-0378">Hydrolase</keyword>
<keyword evidence="2 7" id="KW-0540">Nuclease</keyword>
<keyword evidence="3 7" id="KW-0479">Metal-binding</keyword>